<dbReference type="AlphaFoldDB" id="A0A5B7EEJ9"/>
<evidence type="ECO:0000313" key="1">
    <source>
        <dbReference type="EMBL" id="MPC32592.1"/>
    </source>
</evidence>
<accession>A0A5B7EEJ9</accession>
<protein>
    <submittedName>
        <fullName evidence="1">Uncharacterized protein</fullName>
    </submittedName>
</protein>
<organism evidence="1 2">
    <name type="scientific">Portunus trituberculatus</name>
    <name type="common">Swimming crab</name>
    <name type="synonym">Neptunus trituberculatus</name>
    <dbReference type="NCBI Taxonomy" id="210409"/>
    <lineage>
        <taxon>Eukaryota</taxon>
        <taxon>Metazoa</taxon>
        <taxon>Ecdysozoa</taxon>
        <taxon>Arthropoda</taxon>
        <taxon>Crustacea</taxon>
        <taxon>Multicrustacea</taxon>
        <taxon>Malacostraca</taxon>
        <taxon>Eumalacostraca</taxon>
        <taxon>Eucarida</taxon>
        <taxon>Decapoda</taxon>
        <taxon>Pleocyemata</taxon>
        <taxon>Brachyura</taxon>
        <taxon>Eubrachyura</taxon>
        <taxon>Portunoidea</taxon>
        <taxon>Portunidae</taxon>
        <taxon>Portuninae</taxon>
        <taxon>Portunus</taxon>
    </lineage>
</organism>
<dbReference type="EMBL" id="VSRR010002658">
    <property type="protein sequence ID" value="MPC32592.1"/>
    <property type="molecule type" value="Genomic_DNA"/>
</dbReference>
<evidence type="ECO:0000313" key="2">
    <source>
        <dbReference type="Proteomes" id="UP000324222"/>
    </source>
</evidence>
<gene>
    <name evidence="1" type="ORF">E2C01_025909</name>
</gene>
<reference evidence="1 2" key="1">
    <citation type="submission" date="2019-05" db="EMBL/GenBank/DDBJ databases">
        <title>Another draft genome of Portunus trituberculatus and its Hox gene families provides insights of decapod evolution.</title>
        <authorList>
            <person name="Jeong J.-H."/>
            <person name="Song I."/>
            <person name="Kim S."/>
            <person name="Choi T."/>
            <person name="Kim D."/>
            <person name="Ryu S."/>
            <person name="Kim W."/>
        </authorList>
    </citation>
    <scope>NUCLEOTIDE SEQUENCE [LARGE SCALE GENOMIC DNA]</scope>
    <source>
        <tissue evidence="1">Muscle</tissue>
    </source>
</reference>
<comment type="caution">
    <text evidence="1">The sequence shown here is derived from an EMBL/GenBank/DDBJ whole genome shotgun (WGS) entry which is preliminary data.</text>
</comment>
<keyword evidence="2" id="KW-1185">Reference proteome</keyword>
<dbReference type="Proteomes" id="UP000324222">
    <property type="component" value="Unassembled WGS sequence"/>
</dbReference>
<sequence length="102" mass="11587">MVEPLILSPQSVIFHLKLGEAMAFSEIPIYTNDNYVIYKKENCERNEAEARWRMEKKPSSDKFWASPSGNSTVDTVGSFHDTITNLHVVHFVMAGSHMPICD</sequence>
<proteinExistence type="predicted"/>
<name>A0A5B7EEJ9_PORTR</name>